<dbReference type="AlphaFoldDB" id="A0A4Y7PDQ4"/>
<dbReference type="EMBL" id="ML170656">
    <property type="protein sequence ID" value="TDL13395.1"/>
    <property type="molecule type" value="Genomic_DNA"/>
</dbReference>
<evidence type="ECO:0000313" key="2">
    <source>
        <dbReference type="Proteomes" id="UP000294933"/>
    </source>
</evidence>
<dbReference type="Proteomes" id="UP000294933">
    <property type="component" value="Unassembled WGS sequence"/>
</dbReference>
<accession>A0A4Y7PDQ4</accession>
<sequence length="174" mass="19778">MTENHAQPRKLRSFADQNTDTADGVVEELENLFQTLGRSSDPAFCVFLAEWPDAKSNSTTRHQAFVFGCQGTTFKGLPDWYHSCEREACTTKLHWARVLFVNETTMTIHGTVVGEFSKFHAAFDLCYPRWLQSNMGCIERNTALFDELAQAGVFHYDHGKPVTWTGPLTLRQQL</sequence>
<dbReference type="VEuPathDB" id="FungiDB:BD410DRAFT_810590"/>
<organism evidence="1 2">
    <name type="scientific">Rickenella mellea</name>
    <dbReference type="NCBI Taxonomy" id="50990"/>
    <lineage>
        <taxon>Eukaryota</taxon>
        <taxon>Fungi</taxon>
        <taxon>Dikarya</taxon>
        <taxon>Basidiomycota</taxon>
        <taxon>Agaricomycotina</taxon>
        <taxon>Agaricomycetes</taxon>
        <taxon>Hymenochaetales</taxon>
        <taxon>Rickenellaceae</taxon>
        <taxon>Rickenella</taxon>
    </lineage>
</organism>
<keyword evidence="2" id="KW-1185">Reference proteome</keyword>
<gene>
    <name evidence="1" type="ORF">BD410DRAFT_810590</name>
</gene>
<reference evidence="1 2" key="1">
    <citation type="submission" date="2018-06" db="EMBL/GenBank/DDBJ databases">
        <title>A transcriptomic atlas of mushroom development highlights an independent origin of complex multicellularity.</title>
        <authorList>
            <consortium name="DOE Joint Genome Institute"/>
            <person name="Krizsan K."/>
            <person name="Almasi E."/>
            <person name="Merenyi Z."/>
            <person name="Sahu N."/>
            <person name="Viragh M."/>
            <person name="Koszo T."/>
            <person name="Mondo S."/>
            <person name="Kiss B."/>
            <person name="Balint B."/>
            <person name="Kues U."/>
            <person name="Barry K."/>
            <person name="Hegedus J.C."/>
            <person name="Henrissat B."/>
            <person name="Johnson J."/>
            <person name="Lipzen A."/>
            <person name="Ohm R."/>
            <person name="Nagy I."/>
            <person name="Pangilinan J."/>
            <person name="Yan J."/>
            <person name="Xiong Y."/>
            <person name="Grigoriev I.V."/>
            <person name="Hibbett D.S."/>
            <person name="Nagy L.G."/>
        </authorList>
    </citation>
    <scope>NUCLEOTIDE SEQUENCE [LARGE SCALE GENOMIC DNA]</scope>
    <source>
        <strain evidence="1 2">SZMC22713</strain>
    </source>
</reference>
<proteinExistence type="predicted"/>
<evidence type="ECO:0000313" key="1">
    <source>
        <dbReference type="EMBL" id="TDL13395.1"/>
    </source>
</evidence>
<name>A0A4Y7PDQ4_9AGAM</name>
<protein>
    <submittedName>
        <fullName evidence="1">Uncharacterized protein</fullName>
    </submittedName>
</protein>